<protein>
    <submittedName>
        <fullName evidence="2">Uncharacterized protein</fullName>
    </submittedName>
</protein>
<organism evidence="2 3">
    <name type="scientific">Liparis tanakae</name>
    <name type="common">Tanaka's snailfish</name>
    <dbReference type="NCBI Taxonomy" id="230148"/>
    <lineage>
        <taxon>Eukaryota</taxon>
        <taxon>Metazoa</taxon>
        <taxon>Chordata</taxon>
        <taxon>Craniata</taxon>
        <taxon>Vertebrata</taxon>
        <taxon>Euteleostomi</taxon>
        <taxon>Actinopterygii</taxon>
        <taxon>Neopterygii</taxon>
        <taxon>Teleostei</taxon>
        <taxon>Neoteleostei</taxon>
        <taxon>Acanthomorphata</taxon>
        <taxon>Eupercaria</taxon>
        <taxon>Perciformes</taxon>
        <taxon>Cottioidei</taxon>
        <taxon>Cottales</taxon>
        <taxon>Liparidae</taxon>
        <taxon>Liparis</taxon>
    </lineage>
</organism>
<evidence type="ECO:0000313" key="2">
    <source>
        <dbReference type="EMBL" id="TNN78865.1"/>
    </source>
</evidence>
<comment type="caution">
    <text evidence="2">The sequence shown here is derived from an EMBL/GenBank/DDBJ whole genome shotgun (WGS) entry which is preliminary data.</text>
</comment>
<dbReference type="AlphaFoldDB" id="A0A4Z2ILY3"/>
<name>A0A4Z2ILY3_9TELE</name>
<proteinExistence type="predicted"/>
<keyword evidence="3" id="KW-1185">Reference proteome</keyword>
<accession>A0A4Z2ILY3</accession>
<gene>
    <name evidence="2" type="ORF">EYF80_011035</name>
</gene>
<sequence>MYFKKHWSINTSLKSSYKLLSIKLAVGIWKPPLGSAMAAPVLRMPDPVTCPRFPEVSEDPSPDHIREPLCKPAKRRLHPTDVRQTSGWPAAFGGLTGGPLAAG</sequence>
<dbReference type="Proteomes" id="UP000314294">
    <property type="component" value="Unassembled WGS sequence"/>
</dbReference>
<feature type="region of interest" description="Disordered" evidence="1">
    <location>
        <begin position="73"/>
        <end position="103"/>
    </location>
</feature>
<dbReference type="EMBL" id="SRLO01000070">
    <property type="protein sequence ID" value="TNN78865.1"/>
    <property type="molecule type" value="Genomic_DNA"/>
</dbReference>
<evidence type="ECO:0000313" key="3">
    <source>
        <dbReference type="Proteomes" id="UP000314294"/>
    </source>
</evidence>
<evidence type="ECO:0000256" key="1">
    <source>
        <dbReference type="SAM" id="MobiDB-lite"/>
    </source>
</evidence>
<reference evidence="2 3" key="1">
    <citation type="submission" date="2019-03" db="EMBL/GenBank/DDBJ databases">
        <title>First draft genome of Liparis tanakae, snailfish: a comprehensive survey of snailfish specific genes.</title>
        <authorList>
            <person name="Kim W."/>
            <person name="Song I."/>
            <person name="Jeong J.-H."/>
            <person name="Kim D."/>
            <person name="Kim S."/>
            <person name="Ryu S."/>
            <person name="Song J.Y."/>
            <person name="Lee S.K."/>
        </authorList>
    </citation>
    <scope>NUCLEOTIDE SEQUENCE [LARGE SCALE GENOMIC DNA]</scope>
    <source>
        <tissue evidence="2">Muscle</tissue>
    </source>
</reference>